<keyword evidence="6" id="KW-0808">Transferase</keyword>
<evidence type="ECO:0000313" key="7">
    <source>
        <dbReference type="Proteomes" id="UP000440694"/>
    </source>
</evidence>
<dbReference type="Gene3D" id="3.90.1150.10">
    <property type="entry name" value="Aspartate Aminotransferase, domain 1"/>
    <property type="match status" value="1"/>
</dbReference>
<comment type="similarity">
    <text evidence="2 5">Belongs to the DegT/DnrJ/EryC1 family.</text>
</comment>
<evidence type="ECO:0000256" key="3">
    <source>
        <dbReference type="PIRSR" id="PIRSR000390-1"/>
    </source>
</evidence>
<keyword evidence="7" id="KW-1185">Reference proteome</keyword>
<evidence type="ECO:0000256" key="1">
    <source>
        <dbReference type="ARBA" id="ARBA00022898"/>
    </source>
</evidence>
<dbReference type="CDD" id="cd00616">
    <property type="entry name" value="AHBA_syn"/>
    <property type="match status" value="1"/>
</dbReference>
<dbReference type="EMBL" id="WMBQ01000001">
    <property type="protein sequence ID" value="MTD94656.1"/>
    <property type="molecule type" value="Genomic_DNA"/>
</dbReference>
<proteinExistence type="inferred from homology"/>
<dbReference type="GO" id="GO:0030170">
    <property type="term" value="F:pyridoxal phosphate binding"/>
    <property type="evidence" value="ECO:0007669"/>
    <property type="project" value="TreeGrafter"/>
</dbReference>
<dbReference type="GO" id="GO:0008483">
    <property type="term" value="F:transaminase activity"/>
    <property type="evidence" value="ECO:0007669"/>
    <property type="project" value="UniProtKB-KW"/>
</dbReference>
<dbReference type="InterPro" id="IPR015422">
    <property type="entry name" value="PyrdxlP-dep_Trfase_small"/>
</dbReference>
<reference evidence="6 7" key="1">
    <citation type="submission" date="2019-11" db="EMBL/GenBank/DDBJ databases">
        <title>Identification of a novel strain.</title>
        <authorList>
            <person name="Xu Q."/>
            <person name="Wang G."/>
        </authorList>
    </citation>
    <scope>NUCLEOTIDE SEQUENCE [LARGE SCALE GENOMIC DNA]</scope>
    <source>
        <strain evidence="7">xq</strain>
    </source>
</reference>
<dbReference type="Proteomes" id="UP000440694">
    <property type="component" value="Unassembled WGS sequence"/>
</dbReference>
<dbReference type="Pfam" id="PF01041">
    <property type="entry name" value="DegT_DnrJ_EryC1"/>
    <property type="match status" value="1"/>
</dbReference>
<comment type="caution">
    <text evidence="6">The sequence shown here is derived from an EMBL/GenBank/DDBJ whole genome shotgun (WGS) entry which is preliminary data.</text>
</comment>
<gene>
    <name evidence="6" type="ORF">GIW81_09970</name>
</gene>
<evidence type="ECO:0000256" key="5">
    <source>
        <dbReference type="RuleBase" id="RU004508"/>
    </source>
</evidence>
<evidence type="ECO:0000256" key="2">
    <source>
        <dbReference type="ARBA" id="ARBA00037999"/>
    </source>
</evidence>
<dbReference type="AlphaFoldDB" id="A0A6I3KL85"/>
<dbReference type="InterPro" id="IPR015421">
    <property type="entry name" value="PyrdxlP-dep_Trfase_major"/>
</dbReference>
<dbReference type="PIRSF" id="PIRSF000390">
    <property type="entry name" value="PLP_StrS"/>
    <property type="match status" value="1"/>
</dbReference>
<protein>
    <submittedName>
        <fullName evidence="6">Aminotransferase</fullName>
    </submittedName>
</protein>
<dbReference type="SUPFAM" id="SSF53383">
    <property type="entry name" value="PLP-dependent transferases"/>
    <property type="match status" value="1"/>
</dbReference>
<dbReference type="PANTHER" id="PTHR30244:SF36">
    <property type="entry name" value="3-OXO-GLUCOSE-6-PHOSPHATE:GLUTAMATE AMINOTRANSFERASE"/>
    <property type="match status" value="1"/>
</dbReference>
<organism evidence="6 7">
    <name type="scientific">Hyphomicrobium album</name>
    <dbReference type="NCBI Taxonomy" id="2665159"/>
    <lineage>
        <taxon>Bacteria</taxon>
        <taxon>Pseudomonadati</taxon>
        <taxon>Pseudomonadota</taxon>
        <taxon>Alphaproteobacteria</taxon>
        <taxon>Hyphomicrobiales</taxon>
        <taxon>Hyphomicrobiaceae</taxon>
        <taxon>Hyphomicrobium</taxon>
    </lineage>
</organism>
<dbReference type="RefSeq" id="WP_154739049.1">
    <property type="nucleotide sequence ID" value="NZ_WMBQ01000001.1"/>
</dbReference>
<dbReference type="InterPro" id="IPR000653">
    <property type="entry name" value="DegT/StrS_aminotransferase"/>
</dbReference>
<evidence type="ECO:0000256" key="4">
    <source>
        <dbReference type="PIRSR" id="PIRSR000390-2"/>
    </source>
</evidence>
<feature type="modified residue" description="N6-(pyridoxal phosphate)lysine" evidence="4">
    <location>
        <position position="185"/>
    </location>
</feature>
<dbReference type="PANTHER" id="PTHR30244">
    <property type="entry name" value="TRANSAMINASE"/>
    <property type="match status" value="1"/>
</dbReference>
<dbReference type="InterPro" id="IPR015424">
    <property type="entry name" value="PyrdxlP-dep_Trfase"/>
</dbReference>
<sequence>MIEYESLVASNAALMSELEAAASRVIRSGWYVLGQEVAAFENEFAAYVGAKHCIGVANGLDALILSIEALDLPRGSDILVASNTYIATILAIVRTGHRPVLVEPDRETFNIDPALLAHAITPGTKAVCVTHLFGKPCRMDAIGSFVREHGLKLIEDCAQSHGARLAGQMTGTFGDAGCFSFYPTKNLGALGDGGAVVTDSDDLAERLRHLRNYGSKQKYVNRYIGTNSRLDELQAALLRIKLSHLDQITAHKRQLAEIYFERLPDWLSLPRRRDDEFDVFHIFAVRHAARDALRQLLLERGVKTEIHYPIAPHRQEAMEGILQGNFPIADDLHDTELSLPISAGHSPTEIIEVCDAVASINAGSLRGQG</sequence>
<keyword evidence="6" id="KW-0032">Aminotransferase</keyword>
<name>A0A6I3KL85_9HYPH</name>
<dbReference type="GO" id="GO:0000271">
    <property type="term" value="P:polysaccharide biosynthetic process"/>
    <property type="evidence" value="ECO:0007669"/>
    <property type="project" value="TreeGrafter"/>
</dbReference>
<feature type="active site" description="Proton acceptor" evidence="3">
    <location>
        <position position="185"/>
    </location>
</feature>
<keyword evidence="1 4" id="KW-0663">Pyridoxal phosphate</keyword>
<dbReference type="Gene3D" id="3.40.640.10">
    <property type="entry name" value="Type I PLP-dependent aspartate aminotransferase-like (Major domain)"/>
    <property type="match status" value="1"/>
</dbReference>
<accession>A0A6I3KL85</accession>
<evidence type="ECO:0000313" key="6">
    <source>
        <dbReference type="EMBL" id="MTD94656.1"/>
    </source>
</evidence>